<evidence type="ECO:0000313" key="2">
    <source>
        <dbReference type="Proteomes" id="UP000473278"/>
    </source>
</evidence>
<dbReference type="Proteomes" id="UP000473278">
    <property type="component" value="Unassembled WGS sequence"/>
</dbReference>
<name>A0A6M1SJE0_9BACT</name>
<comment type="caution">
    <text evidence="1">The sequence shown here is derived from an EMBL/GenBank/DDBJ whole genome shotgun (WGS) entry which is preliminary data.</text>
</comment>
<reference evidence="1 2" key="1">
    <citation type="submission" date="2020-02" db="EMBL/GenBank/DDBJ databases">
        <title>Balneolaceae bacterium YR4-1, complete genome.</title>
        <authorList>
            <person name="Li Y."/>
            <person name="Wu S."/>
        </authorList>
    </citation>
    <scope>NUCLEOTIDE SEQUENCE [LARGE SCALE GENOMIC DNA]</scope>
    <source>
        <strain evidence="1 2">YR4-1</strain>
    </source>
</reference>
<sequence length="275" mass="32650">MYNNYYLIPEELSDTYNEITFESSPYHDTFKVWWNRSVDSIKQDNSATETKRLFNGLADCKRLSDDLRNRVEVKVQNVKQKRETLVNRLTETDSNKELYAELLNIWSDLPVQTNEAIEKSLNLLNEFQPSQPERSFTKAETLYHKIKGIKKVLDQAAILYAKYLGIEKCITFYWEWDQLCYYDEAMSHTPIVSCDEIKNVSIKELIAKGHRPDHGARIRYRYYMEEEEYTMNEAYIKIREDLEQLRPEVTYALPDSVRSFNKTAKNYIKELQDVN</sequence>
<protein>
    <submittedName>
        <fullName evidence="1">Uncharacterized protein</fullName>
    </submittedName>
</protein>
<gene>
    <name evidence="1" type="ORF">G3570_00730</name>
</gene>
<dbReference type="RefSeq" id="WP_165138174.1">
    <property type="nucleotide sequence ID" value="NZ_JAALLT010000001.1"/>
</dbReference>
<dbReference type="AlphaFoldDB" id="A0A6M1SJE0"/>
<dbReference type="EMBL" id="JAALLT010000001">
    <property type="protein sequence ID" value="NGP75139.1"/>
    <property type="molecule type" value="Genomic_DNA"/>
</dbReference>
<accession>A0A6M1SJE0</accession>
<proteinExistence type="predicted"/>
<organism evidence="1 2">
    <name type="scientific">Halalkalibaculum roseum</name>
    <dbReference type="NCBI Taxonomy" id="2709311"/>
    <lineage>
        <taxon>Bacteria</taxon>
        <taxon>Pseudomonadati</taxon>
        <taxon>Balneolota</taxon>
        <taxon>Balneolia</taxon>
        <taxon>Balneolales</taxon>
        <taxon>Balneolaceae</taxon>
        <taxon>Halalkalibaculum</taxon>
    </lineage>
</organism>
<keyword evidence="2" id="KW-1185">Reference proteome</keyword>
<evidence type="ECO:0000313" key="1">
    <source>
        <dbReference type="EMBL" id="NGP75139.1"/>
    </source>
</evidence>